<dbReference type="VEuPathDB" id="FungiDB:HpaG800485"/>
<dbReference type="EMBL" id="JH597777">
    <property type="status" value="NOT_ANNOTATED_CDS"/>
    <property type="molecule type" value="Genomic_DNA"/>
</dbReference>
<dbReference type="InterPro" id="IPR011011">
    <property type="entry name" value="Znf_FYVE_PHD"/>
</dbReference>
<evidence type="ECO:0000313" key="10">
    <source>
        <dbReference type="Proteomes" id="UP000011713"/>
    </source>
</evidence>
<dbReference type="InterPro" id="IPR003349">
    <property type="entry name" value="JmjN"/>
</dbReference>
<feature type="compositionally biased region" description="Basic residues" evidence="6">
    <location>
        <begin position="415"/>
        <end position="429"/>
    </location>
</feature>
<feature type="region of interest" description="Disordered" evidence="6">
    <location>
        <begin position="554"/>
        <end position="578"/>
    </location>
</feature>
<dbReference type="Proteomes" id="UP000011713">
    <property type="component" value="Unassembled WGS sequence"/>
</dbReference>
<evidence type="ECO:0000256" key="3">
    <source>
        <dbReference type="ARBA" id="ARBA00022771"/>
    </source>
</evidence>
<protein>
    <recommendedName>
        <fullName evidence="11">JmjC domain-containing protein</fullName>
    </recommendedName>
</protein>
<dbReference type="GO" id="GO:0000785">
    <property type="term" value="C:chromatin"/>
    <property type="evidence" value="ECO:0007669"/>
    <property type="project" value="TreeGrafter"/>
</dbReference>
<evidence type="ECO:0000256" key="6">
    <source>
        <dbReference type="SAM" id="MobiDB-lite"/>
    </source>
</evidence>
<evidence type="ECO:0008006" key="11">
    <source>
        <dbReference type="Google" id="ProtNLM"/>
    </source>
</evidence>
<dbReference type="PROSITE" id="PS51184">
    <property type="entry name" value="JMJC"/>
    <property type="match status" value="1"/>
</dbReference>
<evidence type="ECO:0000256" key="1">
    <source>
        <dbReference type="ARBA" id="ARBA00004123"/>
    </source>
</evidence>
<dbReference type="PANTHER" id="PTHR10694:SF7">
    <property type="entry name" value="[HISTONE H3]-TRIMETHYL-L-LYSINE(9) DEMETHYLASE"/>
    <property type="match status" value="1"/>
</dbReference>
<dbReference type="GO" id="GO:0008270">
    <property type="term" value="F:zinc ion binding"/>
    <property type="evidence" value="ECO:0007669"/>
    <property type="project" value="UniProtKB-KW"/>
</dbReference>
<dbReference type="SUPFAM" id="SSF57903">
    <property type="entry name" value="FYVE/PHD zinc finger"/>
    <property type="match status" value="1"/>
</dbReference>
<comment type="subcellular location">
    <subcellularLocation>
        <location evidence="1">Nucleus</location>
    </subcellularLocation>
</comment>
<feature type="domain" description="JmjC" evidence="8">
    <location>
        <begin position="110"/>
        <end position="278"/>
    </location>
</feature>
<dbReference type="Gene3D" id="3.30.40.10">
    <property type="entry name" value="Zinc/RING finger domain, C3HC4 (zinc finger)"/>
    <property type="match status" value="1"/>
</dbReference>
<dbReference type="Gene3D" id="2.60.120.650">
    <property type="entry name" value="Cupin"/>
    <property type="match status" value="2"/>
</dbReference>
<dbReference type="HOGENOM" id="CLU_403612_0_0_1"/>
<dbReference type="GO" id="GO:0034647">
    <property type="term" value="F:histone H3K4me/H3K4me2/H3K4me3 demethylase activity"/>
    <property type="evidence" value="ECO:0007669"/>
    <property type="project" value="TreeGrafter"/>
</dbReference>
<dbReference type="EnsemblProtists" id="HpaT800485">
    <property type="protein sequence ID" value="HpaP800485"/>
    <property type="gene ID" value="HpaG800485"/>
</dbReference>
<dbReference type="SMART" id="SM00249">
    <property type="entry name" value="PHD"/>
    <property type="match status" value="1"/>
</dbReference>
<keyword evidence="4" id="KW-0862">Zinc</keyword>
<keyword evidence="3" id="KW-0863">Zinc-finger</keyword>
<evidence type="ECO:0000259" key="7">
    <source>
        <dbReference type="PROSITE" id="PS51183"/>
    </source>
</evidence>
<keyword evidence="2" id="KW-0479">Metal-binding</keyword>
<feature type="region of interest" description="Disordered" evidence="6">
    <location>
        <begin position="392"/>
        <end position="432"/>
    </location>
</feature>
<evidence type="ECO:0000313" key="9">
    <source>
        <dbReference type="EnsemblProtists" id="HpaP800485"/>
    </source>
</evidence>
<dbReference type="InterPro" id="IPR001965">
    <property type="entry name" value="Znf_PHD"/>
</dbReference>
<dbReference type="PANTHER" id="PTHR10694">
    <property type="entry name" value="LYSINE-SPECIFIC DEMETHYLASE"/>
    <property type="match status" value="1"/>
</dbReference>
<dbReference type="eggNOG" id="KOG0958">
    <property type="taxonomic scope" value="Eukaryota"/>
</dbReference>
<evidence type="ECO:0000256" key="2">
    <source>
        <dbReference type="ARBA" id="ARBA00022723"/>
    </source>
</evidence>
<dbReference type="GO" id="GO:0005634">
    <property type="term" value="C:nucleus"/>
    <property type="evidence" value="ECO:0007669"/>
    <property type="project" value="UniProtKB-SubCell"/>
</dbReference>
<proteinExistence type="predicted"/>
<reference evidence="10" key="1">
    <citation type="journal article" date="2010" name="Science">
        <title>Signatures of adaptation to obligate biotrophy in the Hyaloperonospora arabidopsidis genome.</title>
        <authorList>
            <person name="Baxter L."/>
            <person name="Tripathy S."/>
            <person name="Ishaque N."/>
            <person name="Boot N."/>
            <person name="Cabral A."/>
            <person name="Kemen E."/>
            <person name="Thines M."/>
            <person name="Ah-Fong A."/>
            <person name="Anderson R."/>
            <person name="Badejoko W."/>
            <person name="Bittner-Eddy P."/>
            <person name="Boore J.L."/>
            <person name="Chibucos M.C."/>
            <person name="Coates M."/>
            <person name="Dehal P."/>
            <person name="Delehaunty K."/>
            <person name="Dong S."/>
            <person name="Downton P."/>
            <person name="Dumas B."/>
            <person name="Fabro G."/>
            <person name="Fronick C."/>
            <person name="Fuerstenberg S.I."/>
            <person name="Fulton L."/>
            <person name="Gaulin E."/>
            <person name="Govers F."/>
            <person name="Hughes L."/>
            <person name="Humphray S."/>
            <person name="Jiang R.H."/>
            <person name="Judelson H."/>
            <person name="Kamoun S."/>
            <person name="Kyung K."/>
            <person name="Meijer H."/>
            <person name="Minx P."/>
            <person name="Morris P."/>
            <person name="Nelson J."/>
            <person name="Phuntumart V."/>
            <person name="Qutob D."/>
            <person name="Rehmany A."/>
            <person name="Rougon-Cardoso A."/>
            <person name="Ryden P."/>
            <person name="Torto-Alalibo T."/>
            <person name="Studholme D."/>
            <person name="Wang Y."/>
            <person name="Win J."/>
            <person name="Wood J."/>
            <person name="Clifton S.W."/>
            <person name="Rogers J."/>
            <person name="Van den Ackerveken G."/>
            <person name="Jones J.D."/>
            <person name="McDowell J.M."/>
            <person name="Beynon J."/>
            <person name="Tyler B.M."/>
        </authorList>
    </citation>
    <scope>NUCLEOTIDE SEQUENCE [LARGE SCALE GENOMIC DNA]</scope>
    <source>
        <strain evidence="10">Emoy2</strain>
    </source>
</reference>
<dbReference type="Gene3D" id="2.30.30.140">
    <property type="match status" value="1"/>
</dbReference>
<evidence type="ECO:0000256" key="4">
    <source>
        <dbReference type="ARBA" id="ARBA00022833"/>
    </source>
</evidence>
<dbReference type="SMART" id="SM00545">
    <property type="entry name" value="JmjN"/>
    <property type="match status" value="1"/>
</dbReference>
<keyword evidence="10" id="KW-1185">Reference proteome</keyword>
<dbReference type="InterPro" id="IPR003347">
    <property type="entry name" value="JmjC_dom"/>
</dbReference>
<dbReference type="AlphaFoldDB" id="M4B2I7"/>
<dbReference type="SMART" id="SM00558">
    <property type="entry name" value="JmjC"/>
    <property type="match status" value="1"/>
</dbReference>
<dbReference type="STRING" id="559515.M4B2I7"/>
<dbReference type="Pfam" id="PF02375">
    <property type="entry name" value="JmjN"/>
    <property type="match status" value="1"/>
</dbReference>
<feature type="region of interest" description="Disordered" evidence="6">
    <location>
        <begin position="1"/>
        <end position="20"/>
    </location>
</feature>
<dbReference type="InParanoid" id="M4B2I7"/>
<dbReference type="PROSITE" id="PS51183">
    <property type="entry name" value="JMJN"/>
    <property type="match status" value="1"/>
</dbReference>
<dbReference type="SUPFAM" id="SSF51197">
    <property type="entry name" value="Clavaminate synthase-like"/>
    <property type="match status" value="1"/>
</dbReference>
<dbReference type="OMA" id="TYHQGFN"/>
<evidence type="ECO:0000256" key="5">
    <source>
        <dbReference type="ARBA" id="ARBA00023242"/>
    </source>
</evidence>
<dbReference type="Pfam" id="PF02373">
    <property type="entry name" value="JmjC"/>
    <property type="match status" value="1"/>
</dbReference>
<accession>M4B2I7</accession>
<keyword evidence="5" id="KW-0539">Nucleus</keyword>
<dbReference type="InterPro" id="IPR013083">
    <property type="entry name" value="Znf_RING/FYVE/PHD"/>
</dbReference>
<feature type="domain" description="JmjN" evidence="7">
    <location>
        <begin position="22"/>
        <end position="64"/>
    </location>
</feature>
<organism evidence="9 10">
    <name type="scientific">Hyaloperonospora arabidopsidis (strain Emoy2)</name>
    <name type="common">Downy mildew agent</name>
    <name type="synonym">Peronospora arabidopsidis</name>
    <dbReference type="NCBI Taxonomy" id="559515"/>
    <lineage>
        <taxon>Eukaryota</taxon>
        <taxon>Sar</taxon>
        <taxon>Stramenopiles</taxon>
        <taxon>Oomycota</taxon>
        <taxon>Peronosporomycetes</taxon>
        <taxon>Peronosporales</taxon>
        <taxon>Peronosporaceae</taxon>
        <taxon>Hyaloperonospora</taxon>
    </lineage>
</organism>
<evidence type="ECO:0000259" key="8">
    <source>
        <dbReference type="PROSITE" id="PS51184"/>
    </source>
</evidence>
<name>M4B2I7_HYAAE</name>
<reference evidence="9" key="2">
    <citation type="submission" date="2015-06" db="UniProtKB">
        <authorList>
            <consortium name="EnsemblProtists"/>
        </authorList>
    </citation>
    <scope>IDENTIFICATION</scope>
    <source>
        <strain evidence="9">Emoy2</strain>
    </source>
</reference>
<dbReference type="GO" id="GO:0010468">
    <property type="term" value="P:regulation of gene expression"/>
    <property type="evidence" value="ECO:0007669"/>
    <property type="project" value="TreeGrafter"/>
</dbReference>
<sequence length="798" mass="88379">MCVNDRRSSGVSSSPSSDGKWCPEFYPTRTEFQSFATYIRTVVEPQCTSIGICKIIPPRGWFSRSYDVSELKCQVSAPVCQHVAGKKGIFNVDLVEKKSMSPAAFKTMAETATDREPDDSDDPLEVERRFWKGLRGTMDPPIYGADIVKGVSKFKLFVQEDMDLYSINYLHTGKPKFWYGVPPDSGPQLERAAQSMFPEKHHQCHQFLRHKTSLISPARLKEFGVPFYRAYQKPGEFVITFPSTYHQGFNLGYNIAEAVNFAMLHWIPYGLKAKAGFELACISYSVCKCLPDSVRIDMDSFLTQLFDEPQCSTELLGEDPWVFSCKCNKYCSSNNYQAVVEEQWFECSKCKIWAHVRCIHPALANLAAKELPQSLLCHRCLAEEAGGTSPALSSAGVGRRSGKASKNIMGDSLRKRGKEAKVRSKRKPARVPASVVMLSPPRKNKVTAKASRCVVQAGACTPTKGSAHKYLTVKGSTIRFDDTEAKVVAIQGKFIRVHYKGDSVDNDEWLSVTSRELRRRIITVVPPAPTTGLTHVTHQRGRLLFNMGASVKKQQRREPSAPVDTVTSTPASWKGKSPVPTHSIRTFTGLSLYPEEANYLLQRGALVVYCTSSKGKVAKEVSGADLTAMLARDANVSLACLDVYSFLKEQKLHPRRCLEPVAAIATGGHGDGRSVPQHVEESTGSCDVAFDVWKTVSVDVLLPGTNAVQATQSSLAAIATAKNRKPRKKLVLVFRVAVCRYWDIAPSQRSFRQLLQRSKARDCRSSSGSSSLTGDQVPVKLAVVHHDRSVLLFEISDI</sequence>